<comment type="caution">
    <text evidence="4">The sequence shown here is derived from an EMBL/GenBank/DDBJ whole genome shotgun (WGS) entry which is preliminary data.</text>
</comment>
<organism evidence="4 5">
    <name type="scientific">Ligilactobacillus pabuli</name>
    <dbReference type="NCBI Taxonomy" id="2886039"/>
    <lineage>
        <taxon>Bacteria</taxon>
        <taxon>Bacillati</taxon>
        <taxon>Bacillota</taxon>
        <taxon>Bacilli</taxon>
        <taxon>Lactobacillales</taxon>
        <taxon>Lactobacillaceae</taxon>
        <taxon>Ligilactobacillus</taxon>
    </lineage>
</organism>
<dbReference type="InterPro" id="IPR015269">
    <property type="entry name" value="UPF0029_Impact_C"/>
</dbReference>
<dbReference type="NCBIfam" id="TIGR00257">
    <property type="entry name" value="IMPACT_YIGZ"/>
    <property type="match status" value="1"/>
</dbReference>
<name>A0ABQ5JIJ5_9LACO</name>
<dbReference type="EMBL" id="BQXH01000003">
    <property type="protein sequence ID" value="GKS80775.1"/>
    <property type="molecule type" value="Genomic_DNA"/>
</dbReference>
<dbReference type="PROSITE" id="PS00910">
    <property type="entry name" value="UPF0029"/>
    <property type="match status" value="1"/>
</dbReference>
<evidence type="ECO:0000313" key="4">
    <source>
        <dbReference type="EMBL" id="GKS80775.1"/>
    </source>
</evidence>
<dbReference type="PANTHER" id="PTHR16301">
    <property type="entry name" value="IMPACT-RELATED"/>
    <property type="match status" value="1"/>
</dbReference>
<dbReference type="PANTHER" id="PTHR16301:SF20">
    <property type="entry name" value="IMPACT FAMILY MEMBER YIGZ"/>
    <property type="match status" value="1"/>
</dbReference>
<dbReference type="Gene3D" id="3.30.70.240">
    <property type="match status" value="1"/>
</dbReference>
<dbReference type="Proteomes" id="UP001055149">
    <property type="component" value="Unassembled WGS sequence"/>
</dbReference>
<feature type="domain" description="Impact N-terminal" evidence="2">
    <location>
        <begin position="18"/>
        <end position="123"/>
    </location>
</feature>
<proteinExistence type="inferred from homology"/>
<evidence type="ECO:0000259" key="2">
    <source>
        <dbReference type="Pfam" id="PF01205"/>
    </source>
</evidence>
<dbReference type="InterPro" id="IPR001498">
    <property type="entry name" value="Impact_N"/>
</dbReference>
<dbReference type="InterPro" id="IPR020568">
    <property type="entry name" value="Ribosomal_Su5_D2-typ_SF"/>
</dbReference>
<sequence length="218" mass="24110">MQPYLTIKTAGNHEIDIKKSQFICNIARTETKAEAEAFIEQIKQEHSSATHNCYAYVLGLKNEVMKQNDNGEPSGTAGAPILNVLEQLELRNVTAVVTRYFGGIKLGAGGLIRAYSNATSQAVNALGVVVRAPQTEVAVTIAYPLQGQLEHFLAEQNITILETEYTDKVTLTLALNTPEYEEKTSLINDFLNAQVTFVKGEEVYHELDYDLANKPARY</sequence>
<dbReference type="InterPro" id="IPR023582">
    <property type="entry name" value="Impact"/>
</dbReference>
<dbReference type="InterPro" id="IPR020569">
    <property type="entry name" value="UPF0029_Impact_CS"/>
</dbReference>
<dbReference type="SUPFAM" id="SSF54211">
    <property type="entry name" value="Ribosomal protein S5 domain 2-like"/>
    <property type="match status" value="1"/>
</dbReference>
<dbReference type="InterPro" id="IPR035647">
    <property type="entry name" value="EFG_III/V"/>
</dbReference>
<reference evidence="4" key="1">
    <citation type="journal article" date="2022" name="Int. J. Syst. Evol. Microbiol.">
        <title>A novel species of lactic acid bacteria, Ligilactobacillus pabuli sp. nov., isolated from alfalfa silage.</title>
        <authorList>
            <person name="Tohno M."/>
            <person name="Tanizawa Y."/>
            <person name="Sawada H."/>
            <person name="Sakamoto M."/>
            <person name="Ohkuma M."/>
            <person name="Kobayashi H."/>
        </authorList>
    </citation>
    <scope>NUCLEOTIDE SEQUENCE</scope>
    <source>
        <strain evidence="4">AF129</strain>
    </source>
</reference>
<comment type="similarity">
    <text evidence="1">Belongs to the IMPACT family.</text>
</comment>
<dbReference type="InterPro" id="IPR036956">
    <property type="entry name" value="Impact_N_sf"/>
</dbReference>
<evidence type="ECO:0000259" key="3">
    <source>
        <dbReference type="Pfam" id="PF09186"/>
    </source>
</evidence>
<dbReference type="SUPFAM" id="SSF54980">
    <property type="entry name" value="EF-G C-terminal domain-like"/>
    <property type="match status" value="1"/>
</dbReference>
<evidence type="ECO:0000256" key="1">
    <source>
        <dbReference type="ARBA" id="ARBA00007665"/>
    </source>
</evidence>
<dbReference type="RefSeq" id="WP_244054551.1">
    <property type="nucleotide sequence ID" value="NZ_BQXH01000003.1"/>
</dbReference>
<feature type="domain" description="UPF0029" evidence="3">
    <location>
        <begin position="139"/>
        <end position="194"/>
    </location>
</feature>
<protein>
    <submittedName>
        <fullName evidence="4">YigZ family protein</fullName>
    </submittedName>
</protein>
<dbReference type="InterPro" id="IPR015796">
    <property type="entry name" value="Impact_YigZ-like"/>
</dbReference>
<dbReference type="Pfam" id="PF09186">
    <property type="entry name" value="DUF1949"/>
    <property type="match status" value="1"/>
</dbReference>
<dbReference type="Gene3D" id="3.30.230.30">
    <property type="entry name" value="Impact, N-terminal domain"/>
    <property type="match status" value="1"/>
</dbReference>
<keyword evidence="5" id="KW-1185">Reference proteome</keyword>
<evidence type="ECO:0000313" key="5">
    <source>
        <dbReference type="Proteomes" id="UP001055149"/>
    </source>
</evidence>
<gene>
    <name evidence="4" type="ORF">LPAF129_04600</name>
</gene>
<accession>A0ABQ5JIJ5</accession>
<dbReference type="Pfam" id="PF01205">
    <property type="entry name" value="Impact_N"/>
    <property type="match status" value="1"/>
</dbReference>